<protein>
    <submittedName>
        <fullName evidence="1">Uncharacterized protein</fullName>
    </submittedName>
</protein>
<evidence type="ECO:0000313" key="2">
    <source>
        <dbReference type="Proteomes" id="UP000679179"/>
    </source>
</evidence>
<proteinExistence type="predicted"/>
<comment type="caution">
    <text evidence="1">The sequence shown here is derived from an EMBL/GenBank/DDBJ whole genome shotgun (WGS) entry which is preliminary data.</text>
</comment>
<dbReference type="AlphaFoldDB" id="A0A919S2I4"/>
<dbReference type="EMBL" id="BOPZ01000032">
    <property type="protein sequence ID" value="GIM30274.1"/>
    <property type="molecule type" value="Genomic_DNA"/>
</dbReference>
<dbReference type="Proteomes" id="UP000679179">
    <property type="component" value="Unassembled WGS sequence"/>
</dbReference>
<reference evidence="1" key="1">
    <citation type="submission" date="2021-03" db="EMBL/GenBank/DDBJ databases">
        <title>Taxonomic study of Clostridium polyendosporum from meadow-gley soil under rice.</title>
        <authorList>
            <person name="Kobayashi H."/>
            <person name="Tanizawa Y."/>
            <person name="Yagura M."/>
        </authorList>
    </citation>
    <scope>NUCLEOTIDE SEQUENCE</scope>
    <source>
        <strain evidence="1">JCM 30710</strain>
    </source>
</reference>
<name>A0A919S2I4_9CLOT</name>
<organism evidence="1 2">
    <name type="scientific">Clostridium polyendosporum</name>
    <dbReference type="NCBI Taxonomy" id="69208"/>
    <lineage>
        <taxon>Bacteria</taxon>
        <taxon>Bacillati</taxon>
        <taxon>Bacillota</taxon>
        <taxon>Clostridia</taxon>
        <taxon>Eubacteriales</taxon>
        <taxon>Clostridiaceae</taxon>
        <taxon>Clostridium</taxon>
    </lineage>
</organism>
<dbReference type="RefSeq" id="WP_212904953.1">
    <property type="nucleotide sequence ID" value="NZ_BOPZ01000032.1"/>
</dbReference>
<sequence length="54" mass="6368">MNAINQYYSQYNSNIHRGSHTLIKLSMQMLIGLGLATDYIQKIRMDSIERHERN</sequence>
<keyword evidence="2" id="KW-1185">Reference proteome</keyword>
<gene>
    <name evidence="1" type="ORF">CPJCM30710_29400</name>
</gene>
<evidence type="ECO:0000313" key="1">
    <source>
        <dbReference type="EMBL" id="GIM30274.1"/>
    </source>
</evidence>
<accession>A0A919S2I4</accession>